<organism evidence="2 3">
    <name type="scientific">Salsuginibacillus halophilus</name>
    <dbReference type="NCBI Taxonomy" id="517424"/>
    <lineage>
        <taxon>Bacteria</taxon>
        <taxon>Bacillati</taxon>
        <taxon>Bacillota</taxon>
        <taxon>Bacilli</taxon>
        <taxon>Bacillales</taxon>
        <taxon>Bacillaceae</taxon>
        <taxon>Salsuginibacillus</taxon>
    </lineage>
</organism>
<feature type="transmembrane region" description="Helical" evidence="1">
    <location>
        <begin position="125"/>
        <end position="142"/>
    </location>
</feature>
<proteinExistence type="predicted"/>
<evidence type="ECO:0000313" key="3">
    <source>
        <dbReference type="Proteomes" id="UP000242310"/>
    </source>
</evidence>
<name>A0A2P8H3Q2_9BACI</name>
<keyword evidence="1" id="KW-1133">Transmembrane helix</keyword>
<dbReference type="EMBL" id="PYAV01000021">
    <property type="protein sequence ID" value="PSL40848.1"/>
    <property type="molecule type" value="Genomic_DNA"/>
</dbReference>
<sequence>MEEQTMLALFIILVTIVSHLPWIGPYISLFQTLLHETGHALTAWLGGGRVHSVSLFHTTAGEAVTMHRGRLEAVLTTFAGYPFASLLSVLAVAAVQQGWEIYVGGVWAALLLFALLFWIRNLVGWFWGASALALLVACYMYMQQSWFETSIQLLAIAVWIQALTSAWVVFWLSIRVPEWAGDAAILAARTRVPAQVWGTIFLCQALVWFALGGLMLAGYEPEALFTWLFEQFV</sequence>
<reference evidence="2 3" key="1">
    <citation type="submission" date="2018-03" db="EMBL/GenBank/DDBJ databases">
        <title>Genomic Encyclopedia of Type Strains, Phase III (KMG-III): the genomes of soil and plant-associated and newly described type strains.</title>
        <authorList>
            <person name="Whitman W."/>
        </authorList>
    </citation>
    <scope>NUCLEOTIDE SEQUENCE [LARGE SCALE GENOMIC DNA]</scope>
    <source>
        <strain evidence="2 3">CGMCC 1.07653</strain>
    </source>
</reference>
<accession>A0A2P8H3Q2</accession>
<gene>
    <name evidence="2" type="ORF">B0H94_12113</name>
</gene>
<evidence type="ECO:0000313" key="2">
    <source>
        <dbReference type="EMBL" id="PSL40848.1"/>
    </source>
</evidence>
<dbReference type="RefSeq" id="WP_106589995.1">
    <property type="nucleotide sequence ID" value="NZ_PYAV01000021.1"/>
</dbReference>
<keyword evidence="1" id="KW-0472">Membrane</keyword>
<dbReference type="Proteomes" id="UP000242310">
    <property type="component" value="Unassembled WGS sequence"/>
</dbReference>
<dbReference type="Pfam" id="PF13398">
    <property type="entry name" value="Peptidase_M50B"/>
    <property type="match status" value="1"/>
</dbReference>
<evidence type="ECO:0000256" key="1">
    <source>
        <dbReference type="SAM" id="Phobius"/>
    </source>
</evidence>
<keyword evidence="3" id="KW-1185">Reference proteome</keyword>
<feature type="transmembrane region" description="Helical" evidence="1">
    <location>
        <begin position="73"/>
        <end position="94"/>
    </location>
</feature>
<keyword evidence="1" id="KW-0812">Transmembrane</keyword>
<comment type="caution">
    <text evidence="2">The sequence shown here is derived from an EMBL/GenBank/DDBJ whole genome shotgun (WGS) entry which is preliminary data.</text>
</comment>
<feature type="transmembrane region" description="Helical" evidence="1">
    <location>
        <begin position="194"/>
        <end position="219"/>
    </location>
</feature>
<protein>
    <submittedName>
        <fullName evidence="2">Peptidase M50B-like protein</fullName>
    </submittedName>
</protein>
<feature type="transmembrane region" description="Helical" evidence="1">
    <location>
        <begin position="101"/>
        <end position="119"/>
    </location>
</feature>
<feature type="transmembrane region" description="Helical" evidence="1">
    <location>
        <begin position="154"/>
        <end position="174"/>
    </location>
</feature>
<dbReference type="InterPro" id="IPR049500">
    <property type="entry name" value="Peptidase_M50B-like"/>
</dbReference>
<dbReference type="OrthoDB" id="158445at2"/>
<dbReference type="AlphaFoldDB" id="A0A2P8H3Q2"/>
<feature type="transmembrane region" description="Helical" evidence="1">
    <location>
        <begin position="7"/>
        <end position="27"/>
    </location>
</feature>